<dbReference type="BioCyc" id="SESP1179773:BN6_RS24785-MONOMER"/>
<dbReference type="Pfam" id="PF00300">
    <property type="entry name" value="His_Phos_1"/>
    <property type="match status" value="1"/>
</dbReference>
<evidence type="ECO:0000256" key="1">
    <source>
        <dbReference type="ARBA" id="ARBA00022801"/>
    </source>
</evidence>
<dbReference type="OrthoDB" id="9800841at2"/>
<proteinExistence type="predicted"/>
<dbReference type="eggNOG" id="COG0406">
    <property type="taxonomic scope" value="Bacteria"/>
</dbReference>
<dbReference type="EMBL" id="HE804045">
    <property type="protein sequence ID" value="CCH32388.1"/>
    <property type="molecule type" value="Genomic_DNA"/>
</dbReference>
<accession>K0K709</accession>
<dbReference type="InterPro" id="IPR013078">
    <property type="entry name" value="His_Pase_superF_clade-1"/>
</dbReference>
<evidence type="ECO:0000313" key="2">
    <source>
        <dbReference type="EMBL" id="CCH32388.1"/>
    </source>
</evidence>
<dbReference type="STRING" id="1179773.BN6_51220"/>
<protein>
    <submittedName>
        <fullName evidence="2">Phosphoglycerate mutase</fullName>
    </submittedName>
</protein>
<reference evidence="2 3" key="1">
    <citation type="journal article" date="2012" name="BMC Genomics">
        <title>Complete genome sequence of Saccharothrix espanaensis DSM 44229T and comparison to the other completely sequenced Pseudonocardiaceae.</title>
        <authorList>
            <person name="Strobel T."/>
            <person name="Al-Dilaimi A."/>
            <person name="Blom J."/>
            <person name="Gessner A."/>
            <person name="Kalinowski J."/>
            <person name="Luzhetska M."/>
            <person name="Puhler A."/>
            <person name="Szczepanowski R."/>
            <person name="Bechthold A."/>
            <person name="Ruckert C."/>
        </authorList>
    </citation>
    <scope>NUCLEOTIDE SEQUENCE [LARGE SCALE GENOMIC DNA]</scope>
    <source>
        <strain evidence="3">ATCC 51144 / DSM 44229 / JCM 9112 / NBRC 15066 / NRRL 15764</strain>
    </source>
</reference>
<keyword evidence="1" id="KW-0378">Hydrolase</keyword>
<dbReference type="AlphaFoldDB" id="K0K709"/>
<dbReference type="Proteomes" id="UP000006281">
    <property type="component" value="Chromosome"/>
</dbReference>
<evidence type="ECO:0000313" key="3">
    <source>
        <dbReference type="Proteomes" id="UP000006281"/>
    </source>
</evidence>
<dbReference type="InterPro" id="IPR029033">
    <property type="entry name" value="His_PPase_superfam"/>
</dbReference>
<sequence>MATRYLYIARHGDADAFGNLTDTGREQARLLGKRLAHLPITAVWHSPLPRAADSAQQLTIFLNGNTPVAEAPELIDHVPYVPPVEETPRPWIPFFDGYEPEEATAGNKIAQALTARFATAPEGGTDVHEVLITHAYPIAWLIRDALDAPPVRWLSLNSANTALTVIEYRPGIPPAIAMVNDMGHLRPDLRWTGFPPTVRP</sequence>
<dbReference type="CDD" id="cd07040">
    <property type="entry name" value="HP"/>
    <property type="match status" value="1"/>
</dbReference>
<dbReference type="Gene3D" id="3.40.50.1240">
    <property type="entry name" value="Phosphoglycerate mutase-like"/>
    <property type="match status" value="1"/>
</dbReference>
<gene>
    <name evidence="2" type="ordered locus">BN6_51220</name>
</gene>
<dbReference type="HOGENOM" id="CLU_118076_0_0_11"/>
<dbReference type="RefSeq" id="WP_015102500.1">
    <property type="nucleotide sequence ID" value="NC_019673.1"/>
</dbReference>
<dbReference type="PATRIC" id="fig|1179773.3.peg.5148"/>
<dbReference type="InterPro" id="IPR051021">
    <property type="entry name" value="Mito_Ser/Thr_phosphatase"/>
</dbReference>
<dbReference type="PANTHER" id="PTHR20935">
    <property type="entry name" value="PHOSPHOGLYCERATE MUTASE-RELATED"/>
    <property type="match status" value="1"/>
</dbReference>
<dbReference type="GO" id="GO:0016787">
    <property type="term" value="F:hydrolase activity"/>
    <property type="evidence" value="ECO:0007669"/>
    <property type="project" value="UniProtKB-KW"/>
</dbReference>
<dbReference type="KEGG" id="sesp:BN6_51220"/>
<dbReference type="PANTHER" id="PTHR20935:SF0">
    <property type="entry name" value="SERINE_THREONINE-PROTEIN PHOSPHATASE PGAM5, MITOCHONDRIAL"/>
    <property type="match status" value="1"/>
</dbReference>
<keyword evidence="3" id="KW-1185">Reference proteome</keyword>
<organism evidence="2 3">
    <name type="scientific">Saccharothrix espanaensis (strain ATCC 51144 / DSM 44229 / JCM 9112 / NBRC 15066 / NRRL 15764)</name>
    <dbReference type="NCBI Taxonomy" id="1179773"/>
    <lineage>
        <taxon>Bacteria</taxon>
        <taxon>Bacillati</taxon>
        <taxon>Actinomycetota</taxon>
        <taxon>Actinomycetes</taxon>
        <taxon>Pseudonocardiales</taxon>
        <taxon>Pseudonocardiaceae</taxon>
        <taxon>Saccharothrix</taxon>
    </lineage>
</organism>
<dbReference type="SUPFAM" id="SSF53254">
    <property type="entry name" value="Phosphoglycerate mutase-like"/>
    <property type="match status" value="1"/>
</dbReference>
<name>K0K709_SACES</name>